<dbReference type="SMART" id="SM00020">
    <property type="entry name" value="Tryp_SPc"/>
    <property type="match status" value="1"/>
</dbReference>
<dbReference type="EMBL" id="JABVXQ010000012">
    <property type="protein sequence ID" value="KAF6084244.1"/>
    <property type="molecule type" value="Genomic_DNA"/>
</dbReference>
<dbReference type="InterPro" id="IPR043504">
    <property type="entry name" value="Peptidase_S1_PA_chymotrypsin"/>
</dbReference>
<dbReference type="PRINTS" id="PR00722">
    <property type="entry name" value="CHYMOTRYPSIN"/>
</dbReference>
<keyword evidence="6" id="KW-0645">Protease</keyword>
<dbReference type="Gene3D" id="2.40.10.10">
    <property type="entry name" value="Trypsin-like serine proteases"/>
    <property type="match status" value="1"/>
</dbReference>
<keyword evidence="8" id="KW-0732">Signal</keyword>
<evidence type="ECO:0000256" key="5">
    <source>
        <dbReference type="ARBA" id="ARBA00066748"/>
    </source>
</evidence>
<dbReference type="SUPFAM" id="SSF50494">
    <property type="entry name" value="Trypsin-like serine proteases"/>
    <property type="match status" value="1"/>
</dbReference>
<feature type="region of interest" description="Disordered" evidence="7">
    <location>
        <begin position="299"/>
        <end position="329"/>
    </location>
</feature>
<dbReference type="InterPro" id="IPR001254">
    <property type="entry name" value="Trypsin_dom"/>
</dbReference>
<dbReference type="PROSITE" id="PS50240">
    <property type="entry name" value="TRYPSIN_DOM"/>
    <property type="match status" value="1"/>
</dbReference>
<keyword evidence="2" id="KW-1015">Disulfide bond</keyword>
<evidence type="ECO:0000256" key="3">
    <source>
        <dbReference type="ARBA" id="ARBA00050838"/>
    </source>
</evidence>
<reference evidence="10 11" key="1">
    <citation type="journal article" date="2020" name="Nature">
        <title>Six reference-quality genomes reveal evolution of bat adaptations.</title>
        <authorList>
            <person name="Jebb D."/>
            <person name="Huang Z."/>
            <person name="Pippel M."/>
            <person name="Hughes G.M."/>
            <person name="Lavrichenko K."/>
            <person name="Devanna P."/>
            <person name="Winkler S."/>
            <person name="Jermiin L.S."/>
            <person name="Skirmuntt E.C."/>
            <person name="Katzourakis A."/>
            <person name="Burkitt-Gray L."/>
            <person name="Ray D.A."/>
            <person name="Sullivan K.A.M."/>
            <person name="Roscito J.G."/>
            <person name="Kirilenko B.M."/>
            <person name="Davalos L.M."/>
            <person name="Corthals A.P."/>
            <person name="Power M.L."/>
            <person name="Jones G."/>
            <person name="Ransome R.D."/>
            <person name="Dechmann D.K.N."/>
            <person name="Locatelli A.G."/>
            <person name="Puechmaille S.J."/>
            <person name="Fedrigo O."/>
            <person name="Jarvis E.D."/>
            <person name="Hiller M."/>
            <person name="Vernes S.C."/>
            <person name="Myers E.W."/>
            <person name="Teeling E.C."/>
        </authorList>
    </citation>
    <scope>NUCLEOTIDE SEQUENCE [LARGE SCALE GENOMIC DNA]</scope>
    <source>
        <strain evidence="10">Bat1K_MPI-CBG_1</strain>
    </source>
</reference>
<evidence type="ECO:0000313" key="10">
    <source>
        <dbReference type="EMBL" id="KAF6084244.1"/>
    </source>
</evidence>
<sequence length="357" mass="39141">MASAGAGGAGPGRRATLALALAVALLWLWPPLRAHPSRTNTTNRDLEAVCGRPVVDWRIFGGSGAPDQQWPWQASLQFHGKHICGAALIDNFWVISAAHCFQQSYDARDYLVLLGYHELHGAAPHGLQAAVHRLIIHKAFNKDHFLSNDLALLQLRRPVDFTPHILPICLPEPDTMLPIYATCWVTGWGKLTENDFLPRPSQLQEGRVSLLDRRVCKVFFQASDPQGPQYTIDEGVLCAGTMRDNKSICRGDSGGPLSCQLNDTWFLAGLSSWSLPCRSPVSPSVFTRLAHFSDWVLERQKENPPPPRSPQHKPASSHGPSSMGAVPGSGVHRARLLSQALPLLLPPLLLPPPLRVP</sequence>
<dbReference type="CDD" id="cd00190">
    <property type="entry name" value="Tryp_SPc"/>
    <property type="match status" value="1"/>
</dbReference>
<comment type="caution">
    <text evidence="10">The sequence shown here is derived from an EMBL/GenBank/DDBJ whole genome shotgun (WGS) entry which is preliminary data.</text>
</comment>
<dbReference type="PANTHER" id="PTHR24253">
    <property type="entry name" value="TRANSMEMBRANE PROTEASE SERINE"/>
    <property type="match status" value="1"/>
</dbReference>
<dbReference type="PROSITE" id="PS00135">
    <property type="entry name" value="TRYPSIN_SER"/>
    <property type="match status" value="1"/>
</dbReference>
<organism evidence="10 11">
    <name type="scientific">Phyllostomus discolor</name>
    <name type="common">pale spear-nosed bat</name>
    <dbReference type="NCBI Taxonomy" id="89673"/>
    <lineage>
        <taxon>Eukaryota</taxon>
        <taxon>Metazoa</taxon>
        <taxon>Chordata</taxon>
        <taxon>Craniata</taxon>
        <taxon>Vertebrata</taxon>
        <taxon>Euteleostomi</taxon>
        <taxon>Mammalia</taxon>
        <taxon>Eutheria</taxon>
        <taxon>Laurasiatheria</taxon>
        <taxon>Chiroptera</taxon>
        <taxon>Yangochiroptera</taxon>
        <taxon>Phyllostomidae</taxon>
        <taxon>Phyllostominae</taxon>
        <taxon>Phyllostomus</taxon>
    </lineage>
</organism>
<evidence type="ECO:0000256" key="7">
    <source>
        <dbReference type="SAM" id="MobiDB-lite"/>
    </source>
</evidence>
<dbReference type="PANTHER" id="PTHR24253:SF42">
    <property type="entry name" value="PROTEASE, SERINE 47"/>
    <property type="match status" value="1"/>
</dbReference>
<dbReference type="GO" id="GO:0006508">
    <property type="term" value="P:proteolysis"/>
    <property type="evidence" value="ECO:0007669"/>
    <property type="project" value="UniProtKB-KW"/>
</dbReference>
<evidence type="ECO:0000256" key="6">
    <source>
        <dbReference type="RuleBase" id="RU363034"/>
    </source>
</evidence>
<dbReference type="PROSITE" id="PS00134">
    <property type="entry name" value="TRYPSIN_HIS"/>
    <property type="match status" value="1"/>
</dbReference>
<dbReference type="AlphaFoldDB" id="A0A834DLI5"/>
<dbReference type="InterPro" id="IPR001314">
    <property type="entry name" value="Peptidase_S1A"/>
</dbReference>
<dbReference type="GO" id="GO:0004252">
    <property type="term" value="F:serine-type endopeptidase activity"/>
    <property type="evidence" value="ECO:0007669"/>
    <property type="project" value="UniProtKB-EC"/>
</dbReference>
<keyword evidence="6" id="KW-0720">Serine protease</keyword>
<evidence type="ECO:0000256" key="1">
    <source>
        <dbReference type="ARBA" id="ARBA00011881"/>
    </source>
</evidence>
<evidence type="ECO:0000259" key="9">
    <source>
        <dbReference type="PROSITE" id="PS50240"/>
    </source>
</evidence>
<evidence type="ECO:0000256" key="8">
    <source>
        <dbReference type="SAM" id="SignalP"/>
    </source>
</evidence>
<dbReference type="InterPro" id="IPR033116">
    <property type="entry name" value="TRYPSIN_SER"/>
</dbReference>
<gene>
    <name evidence="10" type="ORF">HJG60_008523</name>
</gene>
<evidence type="ECO:0000256" key="2">
    <source>
        <dbReference type="ARBA" id="ARBA00023157"/>
    </source>
</evidence>
<feature type="signal peptide" evidence="8">
    <location>
        <begin position="1"/>
        <end position="34"/>
    </location>
</feature>
<dbReference type="Pfam" id="PF00089">
    <property type="entry name" value="Trypsin"/>
    <property type="match status" value="1"/>
</dbReference>
<evidence type="ECO:0000313" key="11">
    <source>
        <dbReference type="Proteomes" id="UP000664940"/>
    </source>
</evidence>
<accession>A0A834DLI5</accession>
<dbReference type="Proteomes" id="UP000664940">
    <property type="component" value="Unassembled WGS sequence"/>
</dbReference>
<dbReference type="FunFam" id="2.40.10.10:FF:000039">
    <property type="entry name" value="Brain-specific serine protease 4"/>
    <property type="match status" value="1"/>
</dbReference>
<dbReference type="InterPro" id="IPR009003">
    <property type="entry name" value="Peptidase_S1_PA"/>
</dbReference>
<name>A0A834DLI5_9CHIR</name>
<keyword evidence="6" id="KW-0378">Hydrolase</keyword>
<comment type="function">
    <text evidence="4">Tryptase is the major neutral protease present in mast cells and is secreted upon the coupled activation-degranulation response of this cell type.</text>
</comment>
<evidence type="ECO:0000256" key="4">
    <source>
        <dbReference type="ARBA" id="ARBA00054350"/>
    </source>
</evidence>
<comment type="catalytic activity">
    <reaction evidence="3">
        <text>Preferential cleavage: Arg-|-Xaa, Lys-|-Xaa, but with more restricted specificity than trypsin.</text>
        <dbReference type="EC" id="3.4.21.59"/>
    </reaction>
</comment>
<dbReference type="EC" id="3.4.21.59" evidence="5"/>
<feature type="chain" id="PRO_5032664911" description="tryptase" evidence="8">
    <location>
        <begin position="35"/>
        <end position="357"/>
    </location>
</feature>
<comment type="subunit">
    <text evidence="1">Homotetramer.</text>
</comment>
<proteinExistence type="predicted"/>
<protein>
    <recommendedName>
        <fullName evidence="5">tryptase</fullName>
        <ecNumber evidence="5">3.4.21.59</ecNumber>
    </recommendedName>
</protein>
<feature type="domain" description="Peptidase S1" evidence="9">
    <location>
        <begin position="59"/>
        <end position="301"/>
    </location>
</feature>
<dbReference type="InterPro" id="IPR018114">
    <property type="entry name" value="TRYPSIN_HIS"/>
</dbReference>